<evidence type="ECO:0000256" key="6">
    <source>
        <dbReference type="ARBA" id="ARBA00022603"/>
    </source>
</evidence>
<comment type="subcellular location">
    <subcellularLocation>
        <location evidence="1 13">Nucleus</location>
        <location evidence="1 13">Nucleolus</location>
    </subcellularLocation>
</comment>
<evidence type="ECO:0000256" key="9">
    <source>
        <dbReference type="ARBA" id="ARBA00022853"/>
    </source>
</evidence>
<evidence type="ECO:0000256" key="2">
    <source>
        <dbReference type="ARBA" id="ARBA00006301"/>
    </source>
</evidence>
<evidence type="ECO:0000313" key="15">
    <source>
        <dbReference type="EMBL" id="ULT98296.1"/>
    </source>
</evidence>
<evidence type="ECO:0000313" key="18">
    <source>
        <dbReference type="Proteomes" id="UP000829354"/>
    </source>
</evidence>
<gene>
    <name evidence="15" type="ORF">L3Y34_005835</name>
    <name evidence="16" type="ORF">L5515_012923</name>
</gene>
<keyword evidence="4" id="KW-0678">Repressor</keyword>
<feature type="region of interest" description="Disordered" evidence="14">
    <location>
        <begin position="1"/>
        <end position="109"/>
    </location>
</feature>
<dbReference type="FunFam" id="3.40.50.150:FF:000068">
    <property type="entry name" value="Ribosomal RNA-processing protein 8"/>
    <property type="match status" value="1"/>
</dbReference>
<dbReference type="AlphaFoldDB" id="A0AAE9EYH1"/>
<evidence type="ECO:0000256" key="10">
    <source>
        <dbReference type="ARBA" id="ARBA00023015"/>
    </source>
</evidence>
<dbReference type="Pfam" id="PF05148">
    <property type="entry name" value="Methyltransf_8"/>
    <property type="match status" value="1"/>
</dbReference>
<dbReference type="GO" id="GO:0006364">
    <property type="term" value="P:rRNA processing"/>
    <property type="evidence" value="ECO:0007669"/>
    <property type="project" value="UniProtKB-UniRule"/>
</dbReference>
<keyword evidence="11" id="KW-0804">Transcription</keyword>
<keyword evidence="10" id="KW-0805">Transcription regulation</keyword>
<sequence>MGKKRVNEVSTTEGAPAEKKKKVEKWLNTSSEDGEGTKKKKRPWRNKVRKLAAKKAAAERRVENSEESTILEPVATAEEATKKKKKRGPKKKKYKPEAAEVEKKNEEGDTVKENPIAEAKKRLDAGRFRMLNEKLYTCTGSEAFDFFKEDRTAFDLYHRGFADQVKKWPNHPLREIIRWLQAKPDKQAVFDLGCGEAKIAEAVGEKHTIRSFDLVAVNDRVESCDMSKLPAEDGSADVVIFCLSLMGTNLYDFIKEARRVLRTGGVLKIGEVTSRFVSIKQFCEAINKMGFETTNRRQLTDYFMMFDFRKIDKVEQKRPYGLKLKPCLYKKR</sequence>
<accession>A0AAE9EYH1</accession>
<evidence type="ECO:0000256" key="7">
    <source>
        <dbReference type="ARBA" id="ARBA00022679"/>
    </source>
</evidence>
<evidence type="ECO:0000256" key="14">
    <source>
        <dbReference type="SAM" id="MobiDB-lite"/>
    </source>
</evidence>
<feature type="compositionally biased region" description="Basic residues" evidence="14">
    <location>
        <begin position="38"/>
        <end position="53"/>
    </location>
</feature>
<comment type="function">
    <text evidence="13">Probable methyltransferase required to silence rDNA.</text>
</comment>
<evidence type="ECO:0000256" key="4">
    <source>
        <dbReference type="ARBA" id="ARBA00022491"/>
    </source>
</evidence>
<dbReference type="InterPro" id="IPR029063">
    <property type="entry name" value="SAM-dependent_MTases_sf"/>
</dbReference>
<dbReference type="Gene3D" id="3.40.50.150">
    <property type="entry name" value="Vaccinia Virus protein VP39"/>
    <property type="match status" value="1"/>
</dbReference>
<proteinExistence type="inferred from homology"/>
<reference evidence="16 18" key="1">
    <citation type="submission" date="2022-04" db="EMBL/GenBank/DDBJ databases">
        <title>Chromosome-level reference genomes for two strains of Caenorhabditis briggsae: an improved platform for comparative genomics.</title>
        <authorList>
            <person name="Stevens L."/>
            <person name="Andersen E."/>
        </authorList>
    </citation>
    <scope>NUCLEOTIDE SEQUENCE [LARGE SCALE GENOMIC DNA]</scope>
    <source>
        <strain evidence="16">VX34</strain>
        <tissue evidence="16">Whole-organism</tissue>
    </source>
</reference>
<dbReference type="Proteomes" id="UP000829354">
    <property type="component" value="Chromosome IV"/>
</dbReference>
<evidence type="ECO:0000313" key="16">
    <source>
        <dbReference type="EMBL" id="UMM31455.1"/>
    </source>
</evidence>
<keyword evidence="9" id="KW-0156">Chromatin regulator</keyword>
<dbReference type="CDD" id="cd02440">
    <property type="entry name" value="AdoMet_MTases"/>
    <property type="match status" value="1"/>
</dbReference>
<dbReference type="Gene3D" id="1.10.10.2150">
    <property type="entry name" value="Ribosomal RNA-processing protein 8, N-terminal domain"/>
    <property type="match status" value="1"/>
</dbReference>
<keyword evidence="7 13" id="KW-0808">Transferase</keyword>
<comment type="similarity">
    <text evidence="2 13">Belongs to the methyltransferase superfamily. RRP8 family.</text>
</comment>
<feature type="compositionally biased region" description="Basic and acidic residues" evidence="14">
    <location>
        <begin position="95"/>
        <end position="109"/>
    </location>
</feature>
<dbReference type="GO" id="GO:0005730">
    <property type="term" value="C:nucleolus"/>
    <property type="evidence" value="ECO:0007669"/>
    <property type="project" value="UniProtKB-SubCell"/>
</dbReference>
<dbReference type="EMBL" id="CP092623">
    <property type="protein sequence ID" value="UMM31455.1"/>
    <property type="molecule type" value="Genomic_DNA"/>
</dbReference>
<dbReference type="GO" id="GO:0008168">
    <property type="term" value="F:methyltransferase activity"/>
    <property type="evidence" value="ECO:0007669"/>
    <property type="project" value="UniProtKB-KW"/>
</dbReference>
<evidence type="ECO:0000256" key="1">
    <source>
        <dbReference type="ARBA" id="ARBA00004604"/>
    </source>
</evidence>
<organism evidence="16 18">
    <name type="scientific">Caenorhabditis briggsae</name>
    <dbReference type="NCBI Taxonomy" id="6238"/>
    <lineage>
        <taxon>Eukaryota</taxon>
        <taxon>Metazoa</taxon>
        <taxon>Ecdysozoa</taxon>
        <taxon>Nematoda</taxon>
        <taxon>Chromadorea</taxon>
        <taxon>Rhabditida</taxon>
        <taxon>Rhabditina</taxon>
        <taxon>Rhabditomorpha</taxon>
        <taxon>Rhabditoidea</taxon>
        <taxon>Rhabditidae</taxon>
        <taxon>Peloderinae</taxon>
        <taxon>Caenorhabditis</taxon>
    </lineage>
</organism>
<evidence type="ECO:0000313" key="17">
    <source>
        <dbReference type="Proteomes" id="UP000827892"/>
    </source>
</evidence>
<evidence type="ECO:0000256" key="12">
    <source>
        <dbReference type="ARBA" id="ARBA00023242"/>
    </source>
</evidence>
<dbReference type="GO" id="GO:0006325">
    <property type="term" value="P:chromatin organization"/>
    <property type="evidence" value="ECO:0007669"/>
    <property type="project" value="UniProtKB-KW"/>
</dbReference>
<name>A0AAE9EYH1_CAEBR</name>
<dbReference type="EC" id="2.1.1.-" evidence="13"/>
<reference evidence="15 17" key="2">
    <citation type="submission" date="2022-05" db="EMBL/GenBank/DDBJ databases">
        <title>Chromosome-level reference genomes for two strains of Caenorhabditis briggsae: an improved platform for comparative genomics.</title>
        <authorList>
            <person name="Stevens L."/>
            <person name="Andersen E.C."/>
        </authorList>
    </citation>
    <scope>NUCLEOTIDE SEQUENCE [LARGE SCALE GENOMIC DNA]</scope>
    <source>
        <strain evidence="15">QX1410_ONT</strain>
        <tissue evidence="15">Whole-organism</tissue>
    </source>
</reference>
<feature type="compositionally biased region" description="Basic residues" evidence="14">
    <location>
        <begin position="82"/>
        <end position="94"/>
    </location>
</feature>
<dbReference type="PANTHER" id="PTHR12787:SF0">
    <property type="entry name" value="RIBOSOMAL RNA-PROCESSING PROTEIN 8"/>
    <property type="match status" value="1"/>
</dbReference>
<dbReference type="GO" id="GO:0032259">
    <property type="term" value="P:methylation"/>
    <property type="evidence" value="ECO:0007669"/>
    <property type="project" value="UniProtKB-KW"/>
</dbReference>
<protein>
    <recommendedName>
        <fullName evidence="3 13">Ribosomal RNA-processing protein 8</fullName>
        <ecNumber evidence="13">2.1.1.-</ecNumber>
    </recommendedName>
</protein>
<dbReference type="EMBL" id="CP090894">
    <property type="protein sequence ID" value="ULT98296.1"/>
    <property type="molecule type" value="Genomic_DNA"/>
</dbReference>
<dbReference type="InterPro" id="IPR007823">
    <property type="entry name" value="RRP8"/>
</dbReference>
<evidence type="ECO:0000256" key="3">
    <source>
        <dbReference type="ARBA" id="ARBA00020203"/>
    </source>
</evidence>
<keyword evidence="8 13" id="KW-0949">S-adenosyl-L-methionine</keyword>
<keyword evidence="18" id="KW-1185">Reference proteome</keyword>
<evidence type="ECO:0000256" key="11">
    <source>
        <dbReference type="ARBA" id="ARBA00023163"/>
    </source>
</evidence>
<dbReference type="PANTHER" id="PTHR12787">
    <property type="entry name" value="RIBOSOMAL RNA-PROCESSING PROTEIN 8"/>
    <property type="match status" value="1"/>
</dbReference>
<keyword evidence="6 13" id="KW-0489">Methyltransferase</keyword>
<evidence type="ECO:0000256" key="5">
    <source>
        <dbReference type="ARBA" id="ARBA00022552"/>
    </source>
</evidence>
<evidence type="ECO:0000256" key="13">
    <source>
        <dbReference type="RuleBase" id="RU365074"/>
    </source>
</evidence>
<dbReference type="Proteomes" id="UP000827892">
    <property type="component" value="Chromosome IV"/>
</dbReference>
<dbReference type="SUPFAM" id="SSF53335">
    <property type="entry name" value="S-adenosyl-L-methionine-dependent methyltransferases"/>
    <property type="match status" value="1"/>
</dbReference>
<keyword evidence="5 13" id="KW-0698">rRNA processing</keyword>
<evidence type="ECO:0000256" key="8">
    <source>
        <dbReference type="ARBA" id="ARBA00022691"/>
    </source>
</evidence>
<dbReference type="FunFam" id="1.10.10.2150:FF:000001">
    <property type="entry name" value="Ribosomal RNA-processing protein 8"/>
    <property type="match status" value="1"/>
</dbReference>
<dbReference type="InterPro" id="IPR042036">
    <property type="entry name" value="RRP8_N"/>
</dbReference>
<keyword evidence="12 13" id="KW-0539">Nucleus</keyword>